<evidence type="ECO:0000313" key="3">
    <source>
        <dbReference type="Proteomes" id="UP000265520"/>
    </source>
</evidence>
<protein>
    <submittedName>
        <fullName evidence="2">DUF630 family protein</fullName>
    </submittedName>
</protein>
<dbReference type="Proteomes" id="UP000265520">
    <property type="component" value="Unassembled WGS sequence"/>
</dbReference>
<sequence>AGVFSGLKPPSPPPPSSSAWDFLNFFEPYEKYQVPYCDGGDGYADTNVTVENEKGKVNDHVIRENVPFKSNGGGVNVSKVDNGEVKDNEADLKKESSVLEKKLPELEESVKGFSEAVKEIQILFERASDSGNVILEMLDVGKLRYHSKIELNPVSCKIMHVFTPSNPLTVKCVESPLLGRRTGSKCEGVYMEKGLSSANLCSTLSKLCMWEKKLYHEVK</sequence>
<dbReference type="AlphaFoldDB" id="A0A392MWX5"/>
<name>A0A392MWX5_9FABA</name>
<dbReference type="Pfam" id="PF04782">
    <property type="entry name" value="DUF632"/>
    <property type="match status" value="1"/>
</dbReference>
<organism evidence="2 3">
    <name type="scientific">Trifolium medium</name>
    <dbReference type="NCBI Taxonomy" id="97028"/>
    <lineage>
        <taxon>Eukaryota</taxon>
        <taxon>Viridiplantae</taxon>
        <taxon>Streptophyta</taxon>
        <taxon>Embryophyta</taxon>
        <taxon>Tracheophyta</taxon>
        <taxon>Spermatophyta</taxon>
        <taxon>Magnoliopsida</taxon>
        <taxon>eudicotyledons</taxon>
        <taxon>Gunneridae</taxon>
        <taxon>Pentapetalae</taxon>
        <taxon>rosids</taxon>
        <taxon>fabids</taxon>
        <taxon>Fabales</taxon>
        <taxon>Fabaceae</taxon>
        <taxon>Papilionoideae</taxon>
        <taxon>50 kb inversion clade</taxon>
        <taxon>NPAAA clade</taxon>
        <taxon>Hologalegina</taxon>
        <taxon>IRL clade</taxon>
        <taxon>Trifolieae</taxon>
        <taxon>Trifolium</taxon>
    </lineage>
</organism>
<dbReference type="EMBL" id="LXQA010021197">
    <property type="protein sequence ID" value="MCH91802.1"/>
    <property type="molecule type" value="Genomic_DNA"/>
</dbReference>
<dbReference type="InterPro" id="IPR006867">
    <property type="entry name" value="DUF632"/>
</dbReference>
<dbReference type="PANTHER" id="PTHR21450:SF19">
    <property type="entry name" value="F5M15.15"/>
    <property type="match status" value="1"/>
</dbReference>
<dbReference type="PANTHER" id="PTHR21450">
    <property type="entry name" value="PROTEIN ALTERED PHOSPHATE STARVATION RESPONSE 1"/>
    <property type="match status" value="1"/>
</dbReference>
<reference evidence="2 3" key="1">
    <citation type="journal article" date="2018" name="Front. Plant Sci.">
        <title>Red Clover (Trifolium pratense) and Zigzag Clover (T. medium) - A Picture of Genomic Similarities and Differences.</title>
        <authorList>
            <person name="Dluhosova J."/>
            <person name="Istvanek J."/>
            <person name="Nedelnik J."/>
            <person name="Repkova J."/>
        </authorList>
    </citation>
    <scope>NUCLEOTIDE SEQUENCE [LARGE SCALE GENOMIC DNA]</scope>
    <source>
        <strain evidence="3">cv. 10/8</strain>
        <tissue evidence="2">Leaf</tissue>
    </source>
</reference>
<proteinExistence type="predicted"/>
<feature type="non-terminal residue" evidence="2">
    <location>
        <position position="1"/>
    </location>
</feature>
<evidence type="ECO:0000259" key="1">
    <source>
        <dbReference type="Pfam" id="PF04782"/>
    </source>
</evidence>
<keyword evidence="3" id="KW-1185">Reference proteome</keyword>
<feature type="domain" description="DUF632" evidence="1">
    <location>
        <begin position="113"/>
        <end position="219"/>
    </location>
</feature>
<evidence type="ECO:0000313" key="2">
    <source>
        <dbReference type="EMBL" id="MCH91802.1"/>
    </source>
</evidence>
<feature type="non-terminal residue" evidence="2">
    <location>
        <position position="219"/>
    </location>
</feature>
<comment type="caution">
    <text evidence="2">The sequence shown here is derived from an EMBL/GenBank/DDBJ whole genome shotgun (WGS) entry which is preliminary data.</text>
</comment>
<accession>A0A392MWX5</accession>